<evidence type="ECO:0000256" key="1">
    <source>
        <dbReference type="SAM" id="MobiDB-lite"/>
    </source>
</evidence>
<comment type="caution">
    <text evidence="4">The sequence shown here is derived from an EMBL/GenBank/DDBJ whole genome shotgun (WGS) entry which is preliminary data.</text>
</comment>
<evidence type="ECO:0000313" key="4">
    <source>
        <dbReference type="EMBL" id="TWT50583.1"/>
    </source>
</evidence>
<feature type="region of interest" description="Disordered" evidence="1">
    <location>
        <begin position="1"/>
        <end position="29"/>
    </location>
</feature>
<keyword evidence="5" id="KW-1185">Reference proteome</keyword>
<keyword evidence="2" id="KW-0472">Membrane</keyword>
<organism evidence="4 5">
    <name type="scientific">Rubripirellula amarantea</name>
    <dbReference type="NCBI Taxonomy" id="2527999"/>
    <lineage>
        <taxon>Bacteria</taxon>
        <taxon>Pseudomonadati</taxon>
        <taxon>Planctomycetota</taxon>
        <taxon>Planctomycetia</taxon>
        <taxon>Pirellulales</taxon>
        <taxon>Pirellulaceae</taxon>
        <taxon>Rubripirellula</taxon>
    </lineage>
</organism>
<keyword evidence="2" id="KW-0812">Transmembrane</keyword>
<sequence length="311" mass="34442">MTSMSNAKPSPQMTIDQKPKAPSRSVKRKKYRPVRSLPVRIVLGMAKLALMFYVGLLIAMVLMEERIVYPGAYMNSAGRSVTPVPGIETVTYIAPGEVTIHSRLIERDDASDVVLFLHGNGVKAAWLDQWTKTLSDTFRANVLTAEYRGFEDDIRPTERGVIEDCFAARNFLCDRYGIEPTDIIVYGQSLGGGCAAALACRDGAKALVLERTFDSLYAVGAKKYPFLPVKSLMKNRYDSAARLTVYEGPLLQIHGTQDKIVPLERARSLYAAARTDIKEFVEVPGLGHNEPLSPTVLKQAAQWVNQSTRTQ</sequence>
<gene>
    <name evidence="4" type="ORF">Pla22_33260</name>
</gene>
<dbReference type="Gene3D" id="3.40.50.1820">
    <property type="entry name" value="alpha/beta hydrolase"/>
    <property type="match status" value="1"/>
</dbReference>
<dbReference type="Pfam" id="PF00561">
    <property type="entry name" value="Abhydrolase_1"/>
    <property type="match status" value="1"/>
</dbReference>
<feature type="domain" description="AB hydrolase-1" evidence="3">
    <location>
        <begin position="113"/>
        <end position="238"/>
    </location>
</feature>
<feature type="transmembrane region" description="Helical" evidence="2">
    <location>
        <begin position="37"/>
        <end position="63"/>
    </location>
</feature>
<protein>
    <submittedName>
        <fullName evidence="4">Alpha/beta hydrolase family protein</fullName>
    </submittedName>
</protein>
<dbReference type="InterPro" id="IPR029058">
    <property type="entry name" value="AB_hydrolase_fold"/>
</dbReference>
<reference evidence="4 5" key="1">
    <citation type="submission" date="2019-02" db="EMBL/GenBank/DDBJ databases">
        <title>Deep-cultivation of Planctomycetes and their phenomic and genomic characterization uncovers novel biology.</title>
        <authorList>
            <person name="Wiegand S."/>
            <person name="Jogler M."/>
            <person name="Boedeker C."/>
            <person name="Pinto D."/>
            <person name="Vollmers J."/>
            <person name="Rivas-Marin E."/>
            <person name="Kohn T."/>
            <person name="Peeters S.H."/>
            <person name="Heuer A."/>
            <person name="Rast P."/>
            <person name="Oberbeckmann S."/>
            <person name="Bunk B."/>
            <person name="Jeske O."/>
            <person name="Meyerdierks A."/>
            <person name="Storesund J.E."/>
            <person name="Kallscheuer N."/>
            <person name="Luecker S."/>
            <person name="Lage O.M."/>
            <person name="Pohl T."/>
            <person name="Merkel B.J."/>
            <person name="Hornburger P."/>
            <person name="Mueller R.-W."/>
            <person name="Bruemmer F."/>
            <person name="Labrenz M."/>
            <person name="Spormann A.M."/>
            <person name="Op Den Camp H."/>
            <person name="Overmann J."/>
            <person name="Amann R."/>
            <person name="Jetten M.S.M."/>
            <person name="Mascher T."/>
            <person name="Medema M.H."/>
            <person name="Devos D.P."/>
            <person name="Kaster A.-K."/>
            <person name="Ovreas L."/>
            <person name="Rohde M."/>
            <person name="Galperin M.Y."/>
            <person name="Jogler C."/>
        </authorList>
    </citation>
    <scope>NUCLEOTIDE SEQUENCE [LARGE SCALE GENOMIC DNA]</scope>
    <source>
        <strain evidence="4 5">Pla22</strain>
    </source>
</reference>
<evidence type="ECO:0000256" key="2">
    <source>
        <dbReference type="SAM" id="Phobius"/>
    </source>
</evidence>
<dbReference type="SUPFAM" id="SSF53474">
    <property type="entry name" value="alpha/beta-Hydrolases"/>
    <property type="match status" value="1"/>
</dbReference>
<evidence type="ECO:0000313" key="5">
    <source>
        <dbReference type="Proteomes" id="UP000316598"/>
    </source>
</evidence>
<dbReference type="EMBL" id="SJPI01000002">
    <property type="protein sequence ID" value="TWT50583.1"/>
    <property type="molecule type" value="Genomic_DNA"/>
</dbReference>
<proteinExistence type="predicted"/>
<feature type="compositionally biased region" description="Polar residues" evidence="1">
    <location>
        <begin position="1"/>
        <end position="15"/>
    </location>
</feature>
<keyword evidence="4" id="KW-0378">Hydrolase</keyword>
<dbReference type="PANTHER" id="PTHR12277:SF79">
    <property type="entry name" value="XAA-PRO DIPEPTIDYL-PEPTIDASE-RELATED"/>
    <property type="match status" value="1"/>
</dbReference>
<keyword evidence="2" id="KW-1133">Transmembrane helix</keyword>
<accession>A0A5C5WKU0</accession>
<dbReference type="Proteomes" id="UP000316598">
    <property type="component" value="Unassembled WGS sequence"/>
</dbReference>
<dbReference type="PANTHER" id="PTHR12277">
    <property type="entry name" value="ALPHA/BETA HYDROLASE DOMAIN-CONTAINING PROTEIN"/>
    <property type="match status" value="1"/>
</dbReference>
<dbReference type="GO" id="GO:0016787">
    <property type="term" value="F:hydrolase activity"/>
    <property type="evidence" value="ECO:0007669"/>
    <property type="project" value="UniProtKB-KW"/>
</dbReference>
<dbReference type="OrthoDB" id="9777090at2"/>
<name>A0A5C5WKU0_9BACT</name>
<dbReference type="AlphaFoldDB" id="A0A5C5WKU0"/>
<dbReference type="InterPro" id="IPR000073">
    <property type="entry name" value="AB_hydrolase_1"/>
</dbReference>
<evidence type="ECO:0000259" key="3">
    <source>
        <dbReference type="Pfam" id="PF00561"/>
    </source>
</evidence>